<proteinExistence type="predicted"/>
<feature type="transmembrane region" description="Helical" evidence="1">
    <location>
        <begin position="64"/>
        <end position="82"/>
    </location>
</feature>
<feature type="transmembrane region" description="Helical" evidence="1">
    <location>
        <begin position="226"/>
        <end position="247"/>
    </location>
</feature>
<feature type="transmembrane region" description="Helical" evidence="1">
    <location>
        <begin position="122"/>
        <end position="143"/>
    </location>
</feature>
<feature type="transmembrane region" description="Helical" evidence="1">
    <location>
        <begin position="163"/>
        <end position="182"/>
    </location>
</feature>
<feature type="transmembrane region" description="Helical" evidence="1">
    <location>
        <begin position="35"/>
        <end position="52"/>
    </location>
</feature>
<protein>
    <submittedName>
        <fullName evidence="2">TraX family protein</fullName>
    </submittedName>
</protein>
<gene>
    <name evidence="2" type="ORF">ACFP1F_01255</name>
</gene>
<keyword evidence="1" id="KW-1133">Transmembrane helix</keyword>
<name>A0ABW1UV66_9LACO</name>
<accession>A0ABW1UV66</accession>
<keyword evidence="1" id="KW-0472">Membrane</keyword>
<dbReference type="RefSeq" id="WP_164507681.1">
    <property type="nucleotide sequence ID" value="NZ_JBHSSN010000002.1"/>
</dbReference>
<feature type="transmembrane region" description="Helical" evidence="1">
    <location>
        <begin position="194"/>
        <end position="214"/>
    </location>
</feature>
<feature type="transmembrane region" description="Helical" evidence="1">
    <location>
        <begin position="94"/>
        <end position="113"/>
    </location>
</feature>
<dbReference type="Pfam" id="PF05857">
    <property type="entry name" value="TraX"/>
    <property type="match status" value="1"/>
</dbReference>
<keyword evidence="3" id="KW-1185">Reference proteome</keyword>
<sequence length="248" mass="29088">MQKFAYDREVFKIILMLLMVLDHISYFISPYLADTFHLITRVVAVGFGYLVIEGLRYTHNKRNYLGRLFGWGIFMLIGNFIMNQFLKPEFQMSILGDNIFLTLFLGAIIVTLWESDNRRNKFIAFSMLLIGCIPLLEGSYLLLPFMFITNLNYDDVKRRDLSYLVLALFFAIIEISMTVPVIDFSSWLNIYDGIAMNASSMFFILIIPMLHFYNGKQGRLGPKLKYLFYIFYPLHLWIIHLLANYVVK</sequence>
<comment type="caution">
    <text evidence="2">The sequence shown here is derived from an EMBL/GenBank/DDBJ whole genome shotgun (WGS) entry which is preliminary data.</text>
</comment>
<dbReference type="InterPro" id="IPR008875">
    <property type="entry name" value="TraX"/>
</dbReference>
<dbReference type="EMBL" id="JBHSSN010000002">
    <property type="protein sequence ID" value="MFC6322393.1"/>
    <property type="molecule type" value="Genomic_DNA"/>
</dbReference>
<organism evidence="2 3">
    <name type="scientific">Companilactobacillus baiquanensis</name>
    <dbReference type="NCBI Taxonomy" id="2486005"/>
    <lineage>
        <taxon>Bacteria</taxon>
        <taxon>Bacillati</taxon>
        <taxon>Bacillota</taxon>
        <taxon>Bacilli</taxon>
        <taxon>Lactobacillales</taxon>
        <taxon>Lactobacillaceae</taxon>
        <taxon>Companilactobacillus</taxon>
    </lineage>
</organism>
<evidence type="ECO:0000256" key="1">
    <source>
        <dbReference type="SAM" id="Phobius"/>
    </source>
</evidence>
<reference evidence="3" key="1">
    <citation type="journal article" date="2019" name="Int. J. Syst. Evol. Microbiol.">
        <title>The Global Catalogue of Microorganisms (GCM) 10K type strain sequencing project: providing services to taxonomists for standard genome sequencing and annotation.</title>
        <authorList>
            <consortium name="The Broad Institute Genomics Platform"/>
            <consortium name="The Broad Institute Genome Sequencing Center for Infectious Disease"/>
            <person name="Wu L."/>
            <person name="Ma J."/>
        </authorList>
    </citation>
    <scope>NUCLEOTIDE SEQUENCE [LARGE SCALE GENOMIC DNA]</scope>
    <source>
        <strain evidence="3">CCM 8895</strain>
    </source>
</reference>
<evidence type="ECO:0000313" key="2">
    <source>
        <dbReference type="EMBL" id="MFC6322393.1"/>
    </source>
</evidence>
<dbReference type="Proteomes" id="UP001596186">
    <property type="component" value="Unassembled WGS sequence"/>
</dbReference>
<evidence type="ECO:0000313" key="3">
    <source>
        <dbReference type="Proteomes" id="UP001596186"/>
    </source>
</evidence>
<keyword evidence="1" id="KW-0812">Transmembrane</keyword>
<feature type="transmembrane region" description="Helical" evidence="1">
    <location>
        <begin position="12"/>
        <end position="29"/>
    </location>
</feature>